<dbReference type="STRING" id="4097.A0A1S3XNX1"/>
<dbReference type="PANTHER" id="PTHR43539">
    <property type="entry name" value="FLAVIN-BINDING MONOOXYGENASE-LIKE PROTEIN (AFU_ORTHOLOGUE AFUA_4G09220)"/>
    <property type="match status" value="1"/>
</dbReference>
<dbReference type="InterPro" id="IPR050982">
    <property type="entry name" value="Auxin_biosynth/cation_transpt"/>
</dbReference>
<sequence length="386" mass="43378">MASFAKEEVEVVIVGAGPAGLAVSACLNKLAIKNVLLEKEDCCGYLWKKRTYDRLHLHLSKDFCSLPLKPHANSAPKYLSKNEFIQYLDEYVENFNINPKFQRCVEMAFYEKEEKKWNIKVRNVATREMESYACDFLVLASGENNEGYIPKVLGLEKFKGEIIHSSEYKSGQKYEGKEVLVVGSGNSGMEIAFDLSNYKSCTSIVVRSPIHVLTREMVHTGMLLLKYLPISLVDTLIARCAKFRFGNLAKLGIPQPEEGPFYIKISKGRSPVIDVGAIDKIKLGEIKVLPGISKIKEQTVVFDNGEEHQFDAIIFATGYKNAATKWLKDYSSIFLDDGTLINEFPNHWKGENGLYCAGFSKRGLFGISMDAKSIVENINIVRVEKI</sequence>
<evidence type="ECO:0000256" key="7">
    <source>
        <dbReference type="ARBA" id="ARBA00023002"/>
    </source>
</evidence>
<keyword evidence="8" id="KW-0073">Auxin biosynthesis</keyword>
<evidence type="ECO:0000256" key="6">
    <source>
        <dbReference type="ARBA" id="ARBA00022857"/>
    </source>
</evidence>
<keyword evidence="10 11" id="KW-0503">Monooxygenase</keyword>
<dbReference type="GO" id="GO:0009851">
    <property type="term" value="P:auxin biosynthetic process"/>
    <property type="evidence" value="ECO:0007669"/>
    <property type="project" value="UniProtKB-KW"/>
</dbReference>
<evidence type="ECO:0000256" key="3">
    <source>
        <dbReference type="ARBA" id="ARBA00009183"/>
    </source>
</evidence>
<dbReference type="InterPro" id="IPR000960">
    <property type="entry name" value="Flavin_mOase"/>
</dbReference>
<name>A0A1S3XNX1_TOBAC</name>
<evidence type="ECO:0000256" key="8">
    <source>
        <dbReference type="ARBA" id="ARBA00023070"/>
    </source>
</evidence>
<dbReference type="EC" id="1.-.-.-" evidence="10"/>
<dbReference type="Gene3D" id="3.50.50.60">
    <property type="entry name" value="FAD/NAD(P)-binding domain"/>
    <property type="match status" value="1"/>
</dbReference>
<dbReference type="PIRSF" id="PIRSF000332">
    <property type="entry name" value="FMO"/>
    <property type="match status" value="1"/>
</dbReference>
<dbReference type="GO" id="GO:0103075">
    <property type="term" value="F:indole-3-pyruvate monooxygenase activity"/>
    <property type="evidence" value="ECO:0007669"/>
    <property type="project" value="UniProtKB-EC"/>
</dbReference>
<dbReference type="Pfam" id="PF00743">
    <property type="entry name" value="FMO-like"/>
    <property type="match status" value="1"/>
</dbReference>
<keyword evidence="4 10" id="KW-0285">Flavoprotein</keyword>
<dbReference type="SMR" id="A0A1S3XNX1"/>
<comment type="similarity">
    <text evidence="3 10">Belongs to the FMO family.</text>
</comment>
<evidence type="ECO:0000256" key="4">
    <source>
        <dbReference type="ARBA" id="ARBA00022630"/>
    </source>
</evidence>
<organism evidence="11">
    <name type="scientific">Nicotiana tabacum</name>
    <name type="common">Common tobacco</name>
    <dbReference type="NCBI Taxonomy" id="4097"/>
    <lineage>
        <taxon>Eukaryota</taxon>
        <taxon>Viridiplantae</taxon>
        <taxon>Streptophyta</taxon>
        <taxon>Embryophyta</taxon>
        <taxon>Tracheophyta</taxon>
        <taxon>Spermatophyta</taxon>
        <taxon>Magnoliopsida</taxon>
        <taxon>eudicotyledons</taxon>
        <taxon>Gunneridae</taxon>
        <taxon>Pentapetalae</taxon>
        <taxon>asterids</taxon>
        <taxon>lamiids</taxon>
        <taxon>Solanales</taxon>
        <taxon>Solanaceae</taxon>
        <taxon>Nicotianoideae</taxon>
        <taxon>Nicotianeae</taxon>
        <taxon>Nicotiana</taxon>
    </lineage>
</organism>
<comment type="pathway">
    <text evidence="2">Plant hormone metabolism; auxin biosynthesis.</text>
</comment>
<dbReference type="PANTHER" id="PTHR43539:SF83">
    <property type="entry name" value="FLAVIN-CONTAINING MONOOXYGENASE"/>
    <property type="match status" value="1"/>
</dbReference>
<dbReference type="GO" id="GO:0004497">
    <property type="term" value="F:monooxygenase activity"/>
    <property type="evidence" value="ECO:0000318"/>
    <property type="project" value="GO_Central"/>
</dbReference>
<dbReference type="RefSeq" id="XP_016441613.1">
    <property type="nucleotide sequence ID" value="XM_016586127.1"/>
</dbReference>
<evidence type="ECO:0000256" key="2">
    <source>
        <dbReference type="ARBA" id="ARBA00004814"/>
    </source>
</evidence>
<accession>A0A1S3XNX1</accession>
<dbReference type="GO" id="GO:0050661">
    <property type="term" value="F:NADP binding"/>
    <property type="evidence" value="ECO:0007669"/>
    <property type="project" value="InterPro"/>
</dbReference>
<keyword evidence="7 10" id="KW-0560">Oxidoreductase</keyword>
<evidence type="ECO:0000256" key="10">
    <source>
        <dbReference type="RuleBase" id="RU361177"/>
    </source>
</evidence>
<keyword evidence="6" id="KW-0521">NADP</keyword>
<evidence type="ECO:0000256" key="5">
    <source>
        <dbReference type="ARBA" id="ARBA00022827"/>
    </source>
</evidence>
<dbReference type="InterPro" id="IPR036188">
    <property type="entry name" value="FAD/NAD-bd_sf"/>
</dbReference>
<evidence type="ECO:0000313" key="11">
    <source>
        <dbReference type="RefSeq" id="XP_016441613.1"/>
    </source>
</evidence>
<dbReference type="GO" id="GO:0050660">
    <property type="term" value="F:flavin adenine dinucleotide binding"/>
    <property type="evidence" value="ECO:0000318"/>
    <property type="project" value="GO_Central"/>
</dbReference>
<dbReference type="PRINTS" id="PR00368">
    <property type="entry name" value="FADPNR"/>
</dbReference>
<dbReference type="PRINTS" id="PR00469">
    <property type="entry name" value="PNDRDTASEII"/>
</dbReference>
<dbReference type="PROSITE" id="PS51257">
    <property type="entry name" value="PROKAR_LIPOPROTEIN"/>
    <property type="match status" value="1"/>
</dbReference>
<evidence type="ECO:0000256" key="1">
    <source>
        <dbReference type="ARBA" id="ARBA00001974"/>
    </source>
</evidence>
<reference evidence="11" key="1">
    <citation type="submission" date="2025-08" db="UniProtKB">
        <authorList>
            <consortium name="RefSeq"/>
        </authorList>
    </citation>
    <scope>IDENTIFICATION</scope>
</reference>
<evidence type="ECO:0000256" key="9">
    <source>
        <dbReference type="ARBA" id="ARBA00047707"/>
    </source>
</evidence>
<proteinExistence type="inferred from homology"/>
<dbReference type="AlphaFoldDB" id="A0A1S3XNX1"/>
<dbReference type="KEGG" id="nta:107767206"/>
<dbReference type="InterPro" id="IPR020946">
    <property type="entry name" value="Flavin_mOase-like"/>
</dbReference>
<comment type="cofactor">
    <cofactor evidence="1 10">
        <name>FAD</name>
        <dbReference type="ChEBI" id="CHEBI:57692"/>
    </cofactor>
</comment>
<dbReference type="SUPFAM" id="SSF51905">
    <property type="entry name" value="FAD/NAD(P)-binding domain"/>
    <property type="match status" value="2"/>
</dbReference>
<keyword evidence="5 10" id="KW-0274">FAD</keyword>
<comment type="catalytic activity">
    <reaction evidence="9">
        <text>indole-3-pyruvate + NADPH + O2 + H(+) = (indol-3-yl)acetate + CO2 + NADP(+) + H2O</text>
        <dbReference type="Rhea" id="RHEA:34331"/>
        <dbReference type="ChEBI" id="CHEBI:15377"/>
        <dbReference type="ChEBI" id="CHEBI:15378"/>
        <dbReference type="ChEBI" id="CHEBI:15379"/>
        <dbReference type="ChEBI" id="CHEBI:16526"/>
        <dbReference type="ChEBI" id="CHEBI:17640"/>
        <dbReference type="ChEBI" id="CHEBI:30854"/>
        <dbReference type="ChEBI" id="CHEBI:57783"/>
        <dbReference type="ChEBI" id="CHEBI:58349"/>
        <dbReference type="EC" id="1.14.13.168"/>
    </reaction>
</comment>
<dbReference type="PaxDb" id="4097-A0A1S3XNX1"/>
<gene>
    <name evidence="11" type="primary">LOC107767206</name>
</gene>
<dbReference type="OrthoDB" id="1291882at2759"/>
<dbReference type="GO" id="GO:0004499">
    <property type="term" value="F:N,N-dimethylaniline monooxygenase activity"/>
    <property type="evidence" value="ECO:0007669"/>
    <property type="project" value="InterPro"/>
</dbReference>
<protein>
    <recommendedName>
        <fullName evidence="10">Flavin-containing monooxygenase</fullName>
        <ecNumber evidence="10">1.-.-.-</ecNumber>
    </recommendedName>
</protein>
<dbReference type="OMA" id="QRHVPYV"/>